<gene>
    <name evidence="1" type="ORF">ACFSPV_32830</name>
</gene>
<sequence length="79" mass="8612">MSRHPYTHSADFIRALGPVNSEGVVLSRSDASQIRQGIAKVIGMSDEELAIKLSEAEQAKTQADQDEAAMRLINAMQAR</sequence>
<accession>A0ABW5F350</accession>
<protein>
    <submittedName>
        <fullName evidence="1">Uncharacterized protein</fullName>
    </submittedName>
</protein>
<dbReference type="EMBL" id="JBHUIG010000057">
    <property type="protein sequence ID" value="MFD2323479.1"/>
    <property type="molecule type" value="Genomic_DNA"/>
</dbReference>
<evidence type="ECO:0000313" key="2">
    <source>
        <dbReference type="Proteomes" id="UP001597287"/>
    </source>
</evidence>
<dbReference type="Proteomes" id="UP001597287">
    <property type="component" value="Unassembled WGS sequence"/>
</dbReference>
<name>A0ABW5F350_9BURK</name>
<dbReference type="RefSeq" id="WP_380106623.1">
    <property type="nucleotide sequence ID" value="NZ_JBHSIH010000001.1"/>
</dbReference>
<comment type="caution">
    <text evidence="1">The sequence shown here is derived from an EMBL/GenBank/DDBJ whole genome shotgun (WGS) entry which is preliminary data.</text>
</comment>
<organism evidence="1 2">
    <name type="scientific">Delftia deserti</name>
    <dbReference type="NCBI Taxonomy" id="1651218"/>
    <lineage>
        <taxon>Bacteria</taxon>
        <taxon>Pseudomonadati</taxon>
        <taxon>Pseudomonadota</taxon>
        <taxon>Betaproteobacteria</taxon>
        <taxon>Burkholderiales</taxon>
        <taxon>Comamonadaceae</taxon>
        <taxon>Delftia</taxon>
    </lineage>
</organism>
<evidence type="ECO:0000313" key="1">
    <source>
        <dbReference type="EMBL" id="MFD2323479.1"/>
    </source>
</evidence>
<proteinExistence type="predicted"/>
<reference evidence="2" key="1">
    <citation type="journal article" date="2019" name="Int. J. Syst. Evol. Microbiol.">
        <title>The Global Catalogue of Microorganisms (GCM) 10K type strain sequencing project: providing services to taxonomists for standard genome sequencing and annotation.</title>
        <authorList>
            <consortium name="The Broad Institute Genomics Platform"/>
            <consortium name="The Broad Institute Genome Sequencing Center for Infectious Disease"/>
            <person name="Wu L."/>
            <person name="Ma J."/>
        </authorList>
    </citation>
    <scope>NUCLEOTIDE SEQUENCE [LARGE SCALE GENOMIC DNA]</scope>
    <source>
        <strain evidence="2">CCUG 62793</strain>
    </source>
</reference>
<keyword evidence="2" id="KW-1185">Reference proteome</keyword>